<dbReference type="Pfam" id="PF00144">
    <property type="entry name" value="Beta-lactamase"/>
    <property type="match status" value="1"/>
</dbReference>
<dbReference type="GO" id="GO:0016787">
    <property type="term" value="F:hydrolase activity"/>
    <property type="evidence" value="ECO:0007669"/>
    <property type="project" value="UniProtKB-KW"/>
</dbReference>
<dbReference type="Gene3D" id="3.40.710.10">
    <property type="entry name" value="DD-peptidase/beta-lactamase superfamily"/>
    <property type="match status" value="1"/>
</dbReference>
<dbReference type="InterPro" id="IPR012338">
    <property type="entry name" value="Beta-lactam/transpept-like"/>
</dbReference>
<evidence type="ECO:0000313" key="2">
    <source>
        <dbReference type="EMBL" id="MDT0622104.1"/>
    </source>
</evidence>
<dbReference type="PROSITE" id="PS51257">
    <property type="entry name" value="PROKAR_LIPOPROTEIN"/>
    <property type="match status" value="1"/>
</dbReference>
<keyword evidence="3" id="KW-1185">Reference proteome</keyword>
<proteinExistence type="predicted"/>
<sequence length="366" mass="41514">MKNSIIYILISFFIISCSTDSIEPSNTNTENQEESEVRNLYFPPLQSATWETMSVVEAGWDSSAEEPLRDFLDQNDTKAFIILKDGQLLVEWYFDDHTQNTSWYWASAGKTLTAFTVGLAQEDGFLSINDKSSNYLGQNWTSLEEEKEDLITVWHQLTMTTGLNDLQFDCVTANCLTYVSDAGNRWAYHNGPYTLLQSVVQSATQEDWSDYFNTNLRDRIGMDGFWFSTNDLNNVYFSTARSMARFGLLNLNNGIWDGETILADTNYISDMKSTSQNINDAYGYLWWLNGKSAYRAPGSQLEFNGELIPNAPTDTYSGLGKNDQKLYIVPSQGLVIVRMGEDTGENLLGPSSFDNELWERLTLLIN</sequence>
<feature type="domain" description="Beta-lactamase-related" evidence="1">
    <location>
        <begin position="79"/>
        <end position="341"/>
    </location>
</feature>
<dbReference type="InterPro" id="IPR050789">
    <property type="entry name" value="Diverse_Enzym_Activities"/>
</dbReference>
<dbReference type="InterPro" id="IPR001466">
    <property type="entry name" value="Beta-lactam-related"/>
</dbReference>
<protein>
    <submittedName>
        <fullName evidence="2">Serine hydrolase</fullName>
        <ecNumber evidence="2">3.-.-.-</ecNumber>
    </submittedName>
</protein>
<gene>
    <name evidence="2" type="ORF">RM520_10745</name>
</gene>
<dbReference type="PANTHER" id="PTHR43283:SF7">
    <property type="entry name" value="BETA-LACTAMASE-RELATED DOMAIN-CONTAINING PROTEIN"/>
    <property type="match status" value="1"/>
</dbReference>
<comment type="caution">
    <text evidence="2">The sequence shown here is derived from an EMBL/GenBank/DDBJ whole genome shotgun (WGS) entry which is preliminary data.</text>
</comment>
<dbReference type="SUPFAM" id="SSF56601">
    <property type="entry name" value="beta-lactamase/transpeptidase-like"/>
    <property type="match status" value="1"/>
</dbReference>
<dbReference type="PANTHER" id="PTHR43283">
    <property type="entry name" value="BETA-LACTAMASE-RELATED"/>
    <property type="match status" value="1"/>
</dbReference>
<dbReference type="EMBL" id="JAVRHU010000003">
    <property type="protein sequence ID" value="MDT0622104.1"/>
    <property type="molecule type" value="Genomic_DNA"/>
</dbReference>
<dbReference type="Proteomes" id="UP001250662">
    <property type="component" value="Unassembled WGS sequence"/>
</dbReference>
<dbReference type="EC" id="3.-.-.-" evidence="2"/>
<keyword evidence="2" id="KW-0378">Hydrolase</keyword>
<accession>A0ABU3BIY2</accession>
<organism evidence="2 3">
    <name type="scientific">Croceitalea vernalis</name>
    <dbReference type="NCBI Taxonomy" id="3075599"/>
    <lineage>
        <taxon>Bacteria</taxon>
        <taxon>Pseudomonadati</taxon>
        <taxon>Bacteroidota</taxon>
        <taxon>Flavobacteriia</taxon>
        <taxon>Flavobacteriales</taxon>
        <taxon>Flavobacteriaceae</taxon>
        <taxon>Croceitalea</taxon>
    </lineage>
</organism>
<dbReference type="RefSeq" id="WP_311385704.1">
    <property type="nucleotide sequence ID" value="NZ_JAVRHU010000003.1"/>
</dbReference>
<name>A0ABU3BIY2_9FLAO</name>
<reference evidence="2 3" key="1">
    <citation type="submission" date="2023-09" db="EMBL/GenBank/DDBJ databases">
        <authorList>
            <person name="Rey-Velasco X."/>
        </authorList>
    </citation>
    <scope>NUCLEOTIDE SEQUENCE [LARGE SCALE GENOMIC DNA]</scope>
    <source>
        <strain evidence="2 3">P007</strain>
    </source>
</reference>
<evidence type="ECO:0000313" key="3">
    <source>
        <dbReference type="Proteomes" id="UP001250662"/>
    </source>
</evidence>
<evidence type="ECO:0000259" key="1">
    <source>
        <dbReference type="Pfam" id="PF00144"/>
    </source>
</evidence>